<evidence type="ECO:0000313" key="3">
    <source>
        <dbReference type="Proteomes" id="UP000068243"/>
    </source>
</evidence>
<feature type="signal peptide" evidence="1">
    <location>
        <begin position="1"/>
        <end position="23"/>
    </location>
</feature>
<protein>
    <submittedName>
        <fullName evidence="2">Unnamed protein product</fullName>
    </submittedName>
</protein>
<dbReference type="Proteomes" id="UP000068243">
    <property type="component" value="Unassembled WGS sequence"/>
</dbReference>
<keyword evidence="1" id="KW-0732">Signal</keyword>
<gene>
    <name evidence="2" type="ORF">ABL_02550</name>
</gene>
<accession>A0A100IBJ4</accession>
<dbReference type="VEuPathDB" id="FungiDB:An04g07350"/>
<comment type="caution">
    <text evidence="2">The sequence shown here is derived from an EMBL/GenBank/DDBJ whole genome shotgun (WGS) entry which is preliminary data.</text>
</comment>
<dbReference type="EMBL" id="BCMY01000003">
    <property type="protein sequence ID" value="GAQ38237.1"/>
    <property type="molecule type" value="Genomic_DNA"/>
</dbReference>
<dbReference type="OrthoDB" id="10308155at2759"/>
<reference evidence="3" key="1">
    <citation type="journal article" date="2016" name="Genome Announc.">
        <title>Draft genome sequence of Aspergillus niger strain An76.</title>
        <authorList>
            <person name="Gong W."/>
            <person name="Cheng Z."/>
            <person name="Zhang H."/>
            <person name="Liu L."/>
            <person name="Gao P."/>
            <person name="Wang L."/>
        </authorList>
    </citation>
    <scope>NUCLEOTIDE SEQUENCE [LARGE SCALE GENOMIC DNA]</scope>
    <source>
        <strain evidence="3">An76</strain>
    </source>
</reference>
<dbReference type="Pfam" id="PF12296">
    <property type="entry name" value="HsbA"/>
    <property type="match status" value="1"/>
</dbReference>
<dbReference type="InterPro" id="IPR021054">
    <property type="entry name" value="Cell_wall_mannoprotein_1"/>
</dbReference>
<evidence type="ECO:0000313" key="2">
    <source>
        <dbReference type="EMBL" id="GAQ38237.1"/>
    </source>
</evidence>
<name>A0A100IBJ4_ASPNG</name>
<dbReference type="AlphaFoldDB" id="A0A100IBJ4"/>
<proteinExistence type="predicted"/>
<dbReference type="OMA" id="NLETHTQ"/>
<feature type="chain" id="PRO_5007087293" evidence="1">
    <location>
        <begin position="24"/>
        <end position="185"/>
    </location>
</feature>
<evidence type="ECO:0000256" key="1">
    <source>
        <dbReference type="SAM" id="SignalP"/>
    </source>
</evidence>
<sequence>MHLLLNLFPLLTLLLSILTPTQASPHATTIQSDHNNLLNWVQNTNNRLSNFDGSISKGFPLLQTAYEMYQLTKNLETHTQNTPAFDDEDSATLYNATVEFRTAASDLVNRFATKVPHFRNMNALPVARKLLQYVQEKNAATVDSMASKVTEPHREPFKDAAGDIDDYYSAAFRTMDAANGDTSGN</sequence>
<organism evidence="2 3">
    <name type="scientific">Aspergillus niger</name>
    <dbReference type="NCBI Taxonomy" id="5061"/>
    <lineage>
        <taxon>Eukaryota</taxon>
        <taxon>Fungi</taxon>
        <taxon>Dikarya</taxon>
        <taxon>Ascomycota</taxon>
        <taxon>Pezizomycotina</taxon>
        <taxon>Eurotiomycetes</taxon>
        <taxon>Eurotiomycetidae</taxon>
        <taxon>Eurotiales</taxon>
        <taxon>Aspergillaceae</taxon>
        <taxon>Aspergillus</taxon>
        <taxon>Aspergillus subgen. Circumdati</taxon>
    </lineage>
</organism>